<name>A0AAV2TQQ0_CALDB</name>
<dbReference type="Proteomes" id="UP001497525">
    <property type="component" value="Unassembled WGS sequence"/>
</dbReference>
<gene>
    <name evidence="1" type="ORF">CDAUBV1_LOCUS11621</name>
</gene>
<protein>
    <submittedName>
        <fullName evidence="1">Uncharacterized protein</fullName>
    </submittedName>
</protein>
<comment type="caution">
    <text evidence="1">The sequence shown here is derived from an EMBL/GenBank/DDBJ whole genome shotgun (WGS) entry which is preliminary data.</text>
</comment>
<organism evidence="1 2">
    <name type="scientific">Calicophoron daubneyi</name>
    <name type="common">Rumen fluke</name>
    <name type="synonym">Paramphistomum daubneyi</name>
    <dbReference type="NCBI Taxonomy" id="300641"/>
    <lineage>
        <taxon>Eukaryota</taxon>
        <taxon>Metazoa</taxon>
        <taxon>Spiralia</taxon>
        <taxon>Lophotrochozoa</taxon>
        <taxon>Platyhelminthes</taxon>
        <taxon>Trematoda</taxon>
        <taxon>Digenea</taxon>
        <taxon>Plagiorchiida</taxon>
        <taxon>Pronocephalata</taxon>
        <taxon>Paramphistomoidea</taxon>
        <taxon>Paramphistomidae</taxon>
        <taxon>Calicophoron</taxon>
    </lineage>
</organism>
<accession>A0AAV2TQQ0</accession>
<reference evidence="1" key="1">
    <citation type="submission" date="2024-06" db="EMBL/GenBank/DDBJ databases">
        <authorList>
            <person name="Liu X."/>
            <person name="Lenzi L."/>
            <person name="Haldenby T S."/>
            <person name="Uol C."/>
        </authorList>
    </citation>
    <scope>NUCLEOTIDE SEQUENCE</scope>
</reference>
<dbReference type="AlphaFoldDB" id="A0AAV2TQQ0"/>
<dbReference type="EMBL" id="CAXLJL010000379">
    <property type="protein sequence ID" value="CAL5137293.1"/>
    <property type="molecule type" value="Genomic_DNA"/>
</dbReference>
<proteinExistence type="predicted"/>
<evidence type="ECO:0000313" key="1">
    <source>
        <dbReference type="EMBL" id="CAL5137293.1"/>
    </source>
</evidence>
<evidence type="ECO:0000313" key="2">
    <source>
        <dbReference type="Proteomes" id="UP001497525"/>
    </source>
</evidence>
<sequence length="68" mass="7410">MPRGAAELERLASEEAAAVRPNLEPITTAANIIRQIIAQDATLTDREFYAELSEICTEIPGTNLKNPT</sequence>